<gene>
    <name evidence="1" type="ORF">H9Y05_12100</name>
</gene>
<reference evidence="1" key="1">
    <citation type="submission" date="2020-09" db="EMBL/GenBank/DDBJ databases">
        <title>Taishania pollutisoli gen. nov., sp. nov., Isolated from Tetrabromobisphenol A-Contaminated Soil.</title>
        <authorList>
            <person name="Chen Q."/>
        </authorList>
    </citation>
    <scope>NUCLEOTIDE SEQUENCE</scope>
    <source>
        <strain evidence="1">CZZ-1</strain>
    </source>
</reference>
<dbReference type="GO" id="GO:0006400">
    <property type="term" value="P:tRNA modification"/>
    <property type="evidence" value="ECO:0007669"/>
    <property type="project" value="InterPro"/>
</dbReference>
<dbReference type="InterPro" id="IPR012347">
    <property type="entry name" value="Ferritin-like"/>
</dbReference>
<dbReference type="EMBL" id="JACVEL010000008">
    <property type="protein sequence ID" value="MBC9813210.1"/>
    <property type="molecule type" value="Genomic_DNA"/>
</dbReference>
<protein>
    <submittedName>
        <fullName evidence="1">tRNA-(Ms[2]io[6]A)-hydroxylase</fullName>
    </submittedName>
</protein>
<dbReference type="InterPro" id="IPR009078">
    <property type="entry name" value="Ferritin-like_SF"/>
</dbReference>
<dbReference type="GO" id="GO:0045301">
    <property type="term" value="F:tRNA 2-(methylsulfanyl)-N(6)-isopentenyladenosine(37) hydroxylase activity"/>
    <property type="evidence" value="ECO:0007669"/>
    <property type="project" value="InterPro"/>
</dbReference>
<dbReference type="PANTHER" id="PTHR42637">
    <property type="entry name" value="TRNA-(MS[2]IO[6]A)-HYDROXYLASE"/>
    <property type="match status" value="1"/>
</dbReference>
<organism evidence="1 2">
    <name type="scientific">Taishania pollutisoli</name>
    <dbReference type="NCBI Taxonomy" id="2766479"/>
    <lineage>
        <taxon>Bacteria</taxon>
        <taxon>Pseudomonadati</taxon>
        <taxon>Bacteroidota</taxon>
        <taxon>Flavobacteriia</taxon>
        <taxon>Flavobacteriales</taxon>
        <taxon>Crocinitomicaceae</taxon>
        <taxon>Taishania</taxon>
    </lineage>
</organism>
<dbReference type="PANTHER" id="PTHR42637:SF1">
    <property type="entry name" value="TRNA 2-(METHYLSULFANYL)-N(6)-ISOPENTENYLADENOSINE(37) HYDROXYLASE"/>
    <property type="match status" value="1"/>
</dbReference>
<proteinExistence type="predicted"/>
<dbReference type="InterPro" id="IPR010386">
    <property type="entry name" value="tRNA-Hydrxlase_MiaE"/>
</dbReference>
<keyword evidence="2" id="KW-1185">Reference proteome</keyword>
<accession>A0A8J6U2K9</accession>
<dbReference type="SUPFAM" id="SSF47240">
    <property type="entry name" value="Ferritin-like"/>
    <property type="match status" value="1"/>
</dbReference>
<evidence type="ECO:0000313" key="2">
    <source>
        <dbReference type="Proteomes" id="UP000652681"/>
    </source>
</evidence>
<comment type="caution">
    <text evidence="1">The sequence shown here is derived from an EMBL/GenBank/DDBJ whole genome shotgun (WGS) entry which is preliminary data.</text>
</comment>
<dbReference type="Pfam" id="PF06175">
    <property type="entry name" value="MiaE"/>
    <property type="match status" value="1"/>
</dbReference>
<dbReference type="AlphaFoldDB" id="A0A8J6U2K9"/>
<dbReference type="Proteomes" id="UP000652681">
    <property type="component" value="Unassembled WGS sequence"/>
</dbReference>
<dbReference type="RefSeq" id="WP_163492028.1">
    <property type="nucleotide sequence ID" value="NZ_JACVEL010000008.1"/>
</dbReference>
<dbReference type="CDD" id="cd07910">
    <property type="entry name" value="MiaE"/>
    <property type="match status" value="1"/>
</dbReference>
<name>A0A8J6U2K9_9FLAO</name>
<sequence>MLGLKMPTDPRWVNIAEKNIEEILIDHAFCEQKAASNAISMIVQYPQYTDLVQEMTAICREEMEHFDMVHQQLLDRGLKLGFERKDPYVNDLAKYLKQHKNDGSRELHFVNQMLFAAMIEARSCERFKILSEQLTDENLRVFYRELMESEARHYTTFIGFARKYGGNVDIDARWQEFLEYEASLMEQYGTSETIHG</sequence>
<evidence type="ECO:0000313" key="1">
    <source>
        <dbReference type="EMBL" id="MBC9813210.1"/>
    </source>
</evidence>
<dbReference type="PIRSF" id="PIRSF020736">
    <property type="entry name" value="MiaE"/>
    <property type="match status" value="1"/>
</dbReference>
<dbReference type="Gene3D" id="1.20.1260.10">
    <property type="match status" value="1"/>
</dbReference>